<dbReference type="InterPro" id="IPR003142">
    <property type="entry name" value="BPL_C"/>
</dbReference>
<dbReference type="STRING" id="49547.MBCUR_14640"/>
<dbReference type="GO" id="GO:0005524">
    <property type="term" value="F:ATP binding"/>
    <property type="evidence" value="ECO:0007669"/>
    <property type="project" value="UniProtKB-KW"/>
</dbReference>
<evidence type="ECO:0000256" key="3">
    <source>
        <dbReference type="ARBA" id="ARBA00022840"/>
    </source>
</evidence>
<evidence type="ECO:0000256" key="1">
    <source>
        <dbReference type="ARBA" id="ARBA00022598"/>
    </source>
</evidence>
<dbReference type="PANTHER" id="PTHR12835:SF5">
    <property type="entry name" value="BIOTIN--PROTEIN LIGASE"/>
    <property type="match status" value="1"/>
</dbReference>
<proteinExistence type="predicted"/>
<dbReference type="PATRIC" id="fig|49547.3.peg.1565"/>
<dbReference type="RefSeq" id="WP_067092090.1">
    <property type="nucleotide sequence ID" value="NZ_LWMV01000191.1"/>
</dbReference>
<dbReference type="AlphaFoldDB" id="A0A165ZUU9"/>
<dbReference type="CDD" id="cd16442">
    <property type="entry name" value="BPL"/>
    <property type="match status" value="1"/>
</dbReference>
<dbReference type="Pfam" id="PF02237">
    <property type="entry name" value="BPL_C"/>
    <property type="match status" value="1"/>
</dbReference>
<protein>
    <submittedName>
        <fullName evidence="5">Bifunctional ligase/repressor BirA</fullName>
        <ecNumber evidence="5">6.3.4.15</ecNumber>
    </submittedName>
</protein>
<dbReference type="GO" id="GO:0004077">
    <property type="term" value="F:biotin--[biotin carboxyl-carrier protein] ligase activity"/>
    <property type="evidence" value="ECO:0007669"/>
    <property type="project" value="UniProtKB-EC"/>
</dbReference>
<dbReference type="Proteomes" id="UP000077245">
    <property type="component" value="Unassembled WGS sequence"/>
</dbReference>
<dbReference type="InterPro" id="IPR004408">
    <property type="entry name" value="Biotin_CoA_COase_ligase"/>
</dbReference>
<dbReference type="OrthoDB" id="46252at2157"/>
<accession>A0A165ZUU9</accession>
<evidence type="ECO:0000313" key="6">
    <source>
        <dbReference type="Proteomes" id="UP000077245"/>
    </source>
</evidence>
<dbReference type="NCBIfam" id="TIGR00121">
    <property type="entry name" value="birA_ligase"/>
    <property type="match status" value="1"/>
</dbReference>
<dbReference type="PROSITE" id="PS51733">
    <property type="entry name" value="BPL_LPL_CATALYTIC"/>
    <property type="match status" value="1"/>
</dbReference>
<feature type="domain" description="BPL/LPL catalytic" evidence="4">
    <location>
        <begin position="49"/>
        <end position="238"/>
    </location>
</feature>
<name>A0A165ZUU9_9EURY</name>
<dbReference type="SUPFAM" id="SSF50037">
    <property type="entry name" value="C-terminal domain of transcriptional repressors"/>
    <property type="match status" value="1"/>
</dbReference>
<dbReference type="InterPro" id="IPR008988">
    <property type="entry name" value="Transcriptional_repressor_C"/>
</dbReference>
<keyword evidence="6" id="KW-1185">Reference proteome</keyword>
<gene>
    <name evidence="5" type="primary">birA</name>
    <name evidence="5" type="ORF">MBCUR_14640</name>
</gene>
<dbReference type="EC" id="6.3.4.15" evidence="5"/>
<dbReference type="Pfam" id="PF03099">
    <property type="entry name" value="BPL_LplA_LipB"/>
    <property type="match status" value="1"/>
</dbReference>
<dbReference type="PANTHER" id="PTHR12835">
    <property type="entry name" value="BIOTIN PROTEIN LIGASE"/>
    <property type="match status" value="1"/>
</dbReference>
<reference evidence="5 6" key="1">
    <citation type="submission" date="2016-04" db="EMBL/GenBank/DDBJ databases">
        <title>Genome sequence of Methanobrevibacter curvatus DSM 11111.</title>
        <authorList>
            <person name="Poehlein A."/>
            <person name="Seedorf H."/>
            <person name="Daniel R."/>
        </authorList>
    </citation>
    <scope>NUCLEOTIDE SEQUENCE [LARGE SCALE GENOMIC DNA]</scope>
    <source>
        <strain evidence="5 6">DSM 11111</strain>
    </source>
</reference>
<keyword evidence="2" id="KW-0547">Nucleotide-binding</keyword>
<dbReference type="InterPro" id="IPR045864">
    <property type="entry name" value="aa-tRNA-synth_II/BPL/LPL"/>
</dbReference>
<keyword evidence="3" id="KW-0067">ATP-binding</keyword>
<dbReference type="InterPro" id="IPR004143">
    <property type="entry name" value="BPL_LPL_catalytic"/>
</dbReference>
<comment type="caution">
    <text evidence="5">The sequence shown here is derived from an EMBL/GenBank/DDBJ whole genome shotgun (WGS) entry which is preliminary data.</text>
</comment>
<dbReference type="EMBL" id="LWMV01000191">
    <property type="protein sequence ID" value="KZX11192.1"/>
    <property type="molecule type" value="Genomic_DNA"/>
</dbReference>
<sequence length="306" mass="34429">MKNEIIKILEENEDNINIKKIPSQITDENELAELLKKIGYSSSKSKKRQEINNYLKTYYIGKEIYLFKEVLSTNNVAKFFAEHGTDEGAVIISETQSKGKGSRRRKWKSPKGGTWLTIVLRPEFSPSKAPLITLATGIAVARTLRKYGVDAQIKWPNDILIAGKKVSGILTEANAKFATLDYVVVGVGIDSNIDPNEFPELNKYEITSLKEELGSAINENKLIANFLNEFELVYNDLKNKKFKDLLFEWRSLAHTIGNYVEVHQPLGKTLKGYAIGINKKGALIIELNNGELKKILSGEVINRDKP</sequence>
<evidence type="ECO:0000256" key="2">
    <source>
        <dbReference type="ARBA" id="ARBA00022741"/>
    </source>
</evidence>
<evidence type="ECO:0000259" key="4">
    <source>
        <dbReference type="PROSITE" id="PS51733"/>
    </source>
</evidence>
<dbReference type="Gene3D" id="2.30.30.100">
    <property type="match status" value="1"/>
</dbReference>
<evidence type="ECO:0000313" key="5">
    <source>
        <dbReference type="EMBL" id="KZX11192.1"/>
    </source>
</evidence>
<dbReference type="SUPFAM" id="SSF55681">
    <property type="entry name" value="Class II aaRS and biotin synthetases"/>
    <property type="match status" value="1"/>
</dbReference>
<keyword evidence="1 5" id="KW-0436">Ligase</keyword>
<dbReference type="GO" id="GO:0005737">
    <property type="term" value="C:cytoplasm"/>
    <property type="evidence" value="ECO:0007669"/>
    <property type="project" value="TreeGrafter"/>
</dbReference>
<dbReference type="Gene3D" id="3.30.930.10">
    <property type="entry name" value="Bira Bifunctional Protein, Domain 2"/>
    <property type="match status" value="1"/>
</dbReference>
<organism evidence="5 6">
    <name type="scientific">Methanobrevibacter curvatus</name>
    <dbReference type="NCBI Taxonomy" id="49547"/>
    <lineage>
        <taxon>Archaea</taxon>
        <taxon>Methanobacteriati</taxon>
        <taxon>Methanobacteriota</taxon>
        <taxon>Methanomada group</taxon>
        <taxon>Methanobacteria</taxon>
        <taxon>Methanobacteriales</taxon>
        <taxon>Methanobacteriaceae</taxon>
        <taxon>Methanobrevibacter</taxon>
    </lineage>
</organism>